<dbReference type="STRING" id="65393.PCC7424_2081"/>
<keyword evidence="4" id="KW-1185">Reference proteome</keyword>
<dbReference type="eggNOG" id="ENOG50303EG">
    <property type="taxonomic scope" value="Bacteria"/>
</dbReference>
<reference evidence="4" key="1">
    <citation type="journal article" date="2011" name="MBio">
        <title>Novel metabolic attributes of the genus Cyanothece, comprising a group of unicellular nitrogen-fixing Cyanobacteria.</title>
        <authorList>
            <person name="Bandyopadhyay A."/>
            <person name="Elvitigala T."/>
            <person name="Welsh E."/>
            <person name="Stockel J."/>
            <person name="Liberton M."/>
            <person name="Min H."/>
            <person name="Sherman L.A."/>
            <person name="Pakrasi H.B."/>
        </authorList>
    </citation>
    <scope>NUCLEOTIDE SEQUENCE [LARGE SCALE GENOMIC DNA]</scope>
    <source>
        <strain evidence="4">PCC 7424</strain>
    </source>
</reference>
<evidence type="ECO:0000256" key="2">
    <source>
        <dbReference type="SAM" id="SignalP"/>
    </source>
</evidence>
<feature type="region of interest" description="Disordered" evidence="1">
    <location>
        <begin position="28"/>
        <end position="51"/>
    </location>
</feature>
<evidence type="ECO:0000256" key="1">
    <source>
        <dbReference type="SAM" id="MobiDB-lite"/>
    </source>
</evidence>
<organism evidence="3 4">
    <name type="scientific">Gloeothece citriformis (strain PCC 7424)</name>
    <name type="common">Cyanothece sp. (strain PCC 7424)</name>
    <dbReference type="NCBI Taxonomy" id="65393"/>
    <lineage>
        <taxon>Bacteria</taxon>
        <taxon>Bacillati</taxon>
        <taxon>Cyanobacteriota</taxon>
        <taxon>Cyanophyceae</taxon>
        <taxon>Oscillatoriophycideae</taxon>
        <taxon>Chroococcales</taxon>
        <taxon>Aphanothecaceae</taxon>
        <taxon>Gloeothece</taxon>
        <taxon>Gloeothece citriformis</taxon>
    </lineage>
</organism>
<dbReference type="AlphaFoldDB" id="B7KF52"/>
<sequence length="168" mass="18496">MMTHLRRILTVFVLATLLLVTACSPEPPSRFEQAQQESTQRGASAVVKESTSGGSFNKFFPQAGGGYERVYTQEKKGFAEAKLKQDGKEVAVMAISDTLNNPSATQKFEQSSEKIAGYPAVQQGSQATAILVNDRYQVKVLSRDPSFTADDRQTWLEKFDLNGLAQLK</sequence>
<feature type="signal peptide" evidence="2">
    <location>
        <begin position="1"/>
        <end position="22"/>
    </location>
</feature>
<dbReference type="KEGG" id="cyc:PCC7424_2081"/>
<feature type="chain" id="PRO_5002858972" description="Lipoprotein" evidence="2">
    <location>
        <begin position="23"/>
        <end position="168"/>
    </location>
</feature>
<gene>
    <name evidence="3" type="ordered locus">PCC7424_2081</name>
</gene>
<dbReference type="EMBL" id="CP001291">
    <property type="protein sequence ID" value="ACK70508.1"/>
    <property type="molecule type" value="Genomic_DNA"/>
</dbReference>
<dbReference type="HOGENOM" id="CLU_1569943_0_0_3"/>
<accession>B7KF52</accession>
<dbReference type="Proteomes" id="UP000002384">
    <property type="component" value="Chromosome"/>
</dbReference>
<proteinExistence type="predicted"/>
<evidence type="ECO:0000313" key="4">
    <source>
        <dbReference type="Proteomes" id="UP000002384"/>
    </source>
</evidence>
<dbReference type="OrthoDB" id="5517735at2"/>
<dbReference type="PROSITE" id="PS51257">
    <property type="entry name" value="PROKAR_LIPOPROTEIN"/>
    <property type="match status" value="1"/>
</dbReference>
<protein>
    <recommendedName>
        <fullName evidence="5">Lipoprotein</fullName>
    </recommendedName>
</protein>
<keyword evidence="2" id="KW-0732">Signal</keyword>
<name>B7KF52_GLOC7</name>
<feature type="compositionally biased region" description="Polar residues" evidence="1">
    <location>
        <begin position="32"/>
        <end position="42"/>
    </location>
</feature>
<evidence type="ECO:0000313" key="3">
    <source>
        <dbReference type="EMBL" id="ACK70508.1"/>
    </source>
</evidence>
<dbReference type="RefSeq" id="WP_015954114.1">
    <property type="nucleotide sequence ID" value="NC_011729.1"/>
</dbReference>
<evidence type="ECO:0008006" key="5">
    <source>
        <dbReference type="Google" id="ProtNLM"/>
    </source>
</evidence>